<reference evidence="1 2" key="1">
    <citation type="journal article" date="2019" name="Int. J. Syst. Evol. Microbiol.">
        <title>The Global Catalogue of Microorganisms (GCM) 10K type strain sequencing project: providing services to taxonomists for standard genome sequencing and annotation.</title>
        <authorList>
            <consortium name="The Broad Institute Genomics Platform"/>
            <consortium name="The Broad Institute Genome Sequencing Center for Infectious Disease"/>
            <person name="Wu L."/>
            <person name="Ma J."/>
        </authorList>
    </citation>
    <scope>NUCLEOTIDE SEQUENCE [LARGE SCALE GENOMIC DNA]</scope>
    <source>
        <strain evidence="1 2">JCM 9731</strain>
    </source>
</reference>
<dbReference type="RefSeq" id="WP_343795243.1">
    <property type="nucleotide sequence ID" value="NZ_BAAADJ010000001.1"/>
</dbReference>
<accession>A0ABN0VP28</accession>
<comment type="caution">
    <text evidence="1">The sequence shown here is derived from an EMBL/GenBank/DDBJ whole genome shotgun (WGS) entry which is preliminary data.</text>
</comment>
<dbReference type="EMBL" id="BAAADJ010000001">
    <property type="protein sequence ID" value="GAA0313723.1"/>
    <property type="molecule type" value="Genomic_DNA"/>
</dbReference>
<organism evidence="1 2">
    <name type="scientific">Bacillus carboniphilus</name>
    <dbReference type="NCBI Taxonomy" id="86663"/>
    <lineage>
        <taxon>Bacteria</taxon>
        <taxon>Bacillati</taxon>
        <taxon>Bacillota</taxon>
        <taxon>Bacilli</taxon>
        <taxon>Bacillales</taxon>
        <taxon>Bacillaceae</taxon>
        <taxon>Bacillus</taxon>
    </lineage>
</organism>
<name>A0ABN0VP28_9BACI</name>
<gene>
    <name evidence="1" type="ORF">GCM10008967_00260</name>
</gene>
<dbReference type="Proteomes" id="UP001500782">
    <property type="component" value="Unassembled WGS sequence"/>
</dbReference>
<evidence type="ECO:0000313" key="1">
    <source>
        <dbReference type="EMBL" id="GAA0313723.1"/>
    </source>
</evidence>
<proteinExistence type="predicted"/>
<keyword evidence="2" id="KW-1185">Reference proteome</keyword>
<protein>
    <submittedName>
        <fullName evidence="1">Uncharacterized protein</fullName>
    </submittedName>
</protein>
<sequence>MARKDEVKANVVKETENLLVFKANRPLDEAQFKLLSKLVREEEEKSGVKIVLVPNSVDIVDYKDLVGYAGDPEGEQVNLQPREAVLPLNKNKTITLEGTVEEVNSQITAEIGEDGLKDLLKAEQEGKNRKGVTEHIQTLLNTEG</sequence>
<evidence type="ECO:0000313" key="2">
    <source>
        <dbReference type="Proteomes" id="UP001500782"/>
    </source>
</evidence>